<dbReference type="InterPro" id="IPR009061">
    <property type="entry name" value="DNA-bd_dom_put_sf"/>
</dbReference>
<dbReference type="Proteomes" id="UP000218606">
    <property type="component" value="Chromosome"/>
</dbReference>
<proteinExistence type="predicted"/>
<protein>
    <submittedName>
        <fullName evidence="2">Helix-turn-helix domain protein</fullName>
    </submittedName>
</protein>
<dbReference type="RefSeq" id="WP_338091588.1">
    <property type="nucleotide sequence ID" value="NZ_CP010715.1"/>
</dbReference>
<organism evidence="2 3">
    <name type="scientific">Phaeobacter piscinae</name>
    <dbReference type="NCBI Taxonomy" id="1580596"/>
    <lineage>
        <taxon>Bacteria</taxon>
        <taxon>Pseudomonadati</taxon>
        <taxon>Pseudomonadota</taxon>
        <taxon>Alphaproteobacteria</taxon>
        <taxon>Rhodobacterales</taxon>
        <taxon>Roseobacteraceae</taxon>
        <taxon>Phaeobacter</taxon>
    </lineage>
</organism>
<gene>
    <name evidence="2" type="ORF">PhaeoP13_02318</name>
</gene>
<sequence>MMLNTEMTPDANAAAQDYLNGFIDEKTTADFLCQSVRTIQKWRVTGYGPKFYKSGRSVRYRRSDLLEWANGRRHGSTSSYSAA</sequence>
<evidence type="ECO:0000313" key="3">
    <source>
        <dbReference type="Proteomes" id="UP000218606"/>
    </source>
</evidence>
<dbReference type="InterPro" id="IPR041657">
    <property type="entry name" value="HTH_17"/>
</dbReference>
<accession>A0AAN1GSC6</accession>
<evidence type="ECO:0000259" key="1">
    <source>
        <dbReference type="Pfam" id="PF12728"/>
    </source>
</evidence>
<dbReference type="EMBL" id="CP010767">
    <property type="protein sequence ID" value="ATG44239.1"/>
    <property type="molecule type" value="Genomic_DNA"/>
</dbReference>
<reference evidence="2 3" key="1">
    <citation type="journal article" date="2017" name="Front. Microbiol.">
        <title>Phaeobacter piscinae sp. nov., a species of the Roseobacter group and potential aquaculture probiont.</title>
        <authorList>
            <person name="Sonnenschein E.C."/>
            <person name="Phippen C.B.W."/>
            <person name="Nielsen K.F."/>
            <person name="Mateiu R.V."/>
            <person name="Melchiorsen J."/>
            <person name="Gram L."/>
            <person name="Overmann J."/>
            <person name="Freese H.M."/>
        </authorList>
    </citation>
    <scope>NUCLEOTIDE SEQUENCE [LARGE SCALE GENOMIC DNA]</scope>
    <source>
        <strain evidence="2 3">P13</strain>
    </source>
</reference>
<dbReference type="SUPFAM" id="SSF46955">
    <property type="entry name" value="Putative DNA-binding domain"/>
    <property type="match status" value="1"/>
</dbReference>
<feature type="domain" description="Helix-turn-helix" evidence="1">
    <location>
        <begin position="29"/>
        <end position="73"/>
    </location>
</feature>
<evidence type="ECO:0000313" key="2">
    <source>
        <dbReference type="EMBL" id="ATG44239.1"/>
    </source>
</evidence>
<dbReference type="AlphaFoldDB" id="A0AAN1GSC6"/>
<dbReference type="Pfam" id="PF12728">
    <property type="entry name" value="HTH_17"/>
    <property type="match status" value="1"/>
</dbReference>
<dbReference type="KEGG" id="ppic:PhaeoP14_02317"/>
<name>A0AAN1GSC6_9RHOB</name>